<evidence type="ECO:0000313" key="2">
    <source>
        <dbReference type="Proteomes" id="UP001596977"/>
    </source>
</evidence>
<name>A0ABW3HB90_9SPHN</name>
<accession>A0ABW3HB90</accession>
<gene>
    <name evidence="1" type="ORF">ACFQ1E_19330</name>
</gene>
<comment type="caution">
    <text evidence="1">The sequence shown here is derived from an EMBL/GenBank/DDBJ whole genome shotgun (WGS) entry which is preliminary data.</text>
</comment>
<organism evidence="1 2">
    <name type="scientific">Sphingomonas canadensis</name>
    <dbReference type="NCBI Taxonomy" id="1219257"/>
    <lineage>
        <taxon>Bacteria</taxon>
        <taxon>Pseudomonadati</taxon>
        <taxon>Pseudomonadota</taxon>
        <taxon>Alphaproteobacteria</taxon>
        <taxon>Sphingomonadales</taxon>
        <taxon>Sphingomonadaceae</taxon>
        <taxon>Sphingomonas</taxon>
    </lineage>
</organism>
<protein>
    <submittedName>
        <fullName evidence="1">Uncharacterized protein</fullName>
    </submittedName>
</protein>
<dbReference type="RefSeq" id="WP_264946375.1">
    <property type="nucleotide sequence ID" value="NZ_JAPDRA010000013.1"/>
</dbReference>
<dbReference type="EMBL" id="JBHTJG010000013">
    <property type="protein sequence ID" value="MFD0948499.1"/>
    <property type="molecule type" value="Genomic_DNA"/>
</dbReference>
<evidence type="ECO:0000313" key="1">
    <source>
        <dbReference type="EMBL" id="MFD0948499.1"/>
    </source>
</evidence>
<reference evidence="2" key="1">
    <citation type="journal article" date="2019" name="Int. J. Syst. Evol. Microbiol.">
        <title>The Global Catalogue of Microorganisms (GCM) 10K type strain sequencing project: providing services to taxonomists for standard genome sequencing and annotation.</title>
        <authorList>
            <consortium name="The Broad Institute Genomics Platform"/>
            <consortium name="The Broad Institute Genome Sequencing Center for Infectious Disease"/>
            <person name="Wu L."/>
            <person name="Ma J."/>
        </authorList>
    </citation>
    <scope>NUCLEOTIDE SEQUENCE [LARGE SCALE GENOMIC DNA]</scope>
    <source>
        <strain evidence="2">CCUG 62982</strain>
    </source>
</reference>
<dbReference type="Proteomes" id="UP001596977">
    <property type="component" value="Unassembled WGS sequence"/>
</dbReference>
<keyword evidence="2" id="KW-1185">Reference proteome</keyword>
<sequence length="67" mass="6977">MLTEAANAETDRARLLAELKARIAVPVASGAPLLPYGIEAIDARRLALPAPTRDRAAAAGRASRRAA</sequence>
<proteinExistence type="predicted"/>